<evidence type="ECO:0000256" key="1">
    <source>
        <dbReference type="ARBA" id="ARBA00022630"/>
    </source>
</evidence>
<dbReference type="RefSeq" id="WP_378260165.1">
    <property type="nucleotide sequence ID" value="NZ_JBHUKR010000002.1"/>
</dbReference>
<evidence type="ECO:0000256" key="3">
    <source>
        <dbReference type="ARBA" id="ARBA00023002"/>
    </source>
</evidence>
<dbReference type="InterPro" id="IPR050172">
    <property type="entry name" value="SsuD_RutA_monooxygenase"/>
</dbReference>
<dbReference type="Proteomes" id="UP001597417">
    <property type="component" value="Unassembled WGS sequence"/>
</dbReference>
<comment type="caution">
    <text evidence="7">The sequence shown here is derived from an EMBL/GenBank/DDBJ whole genome shotgun (WGS) entry which is preliminary data.</text>
</comment>
<keyword evidence="1" id="KW-0285">Flavoprotein</keyword>
<dbReference type="EMBL" id="JBHUKR010000002">
    <property type="protein sequence ID" value="MFD2414884.1"/>
    <property type="molecule type" value="Genomic_DNA"/>
</dbReference>
<dbReference type="NCBIfam" id="TIGR03621">
    <property type="entry name" value="F420_MSMEG_2516"/>
    <property type="match status" value="1"/>
</dbReference>
<feature type="region of interest" description="Disordered" evidence="5">
    <location>
        <begin position="1"/>
        <end position="20"/>
    </location>
</feature>
<keyword evidence="2" id="KW-0288">FMN</keyword>
<dbReference type="Pfam" id="PF00296">
    <property type="entry name" value="Bac_luciferase"/>
    <property type="match status" value="1"/>
</dbReference>
<protein>
    <submittedName>
        <fullName evidence="7">TIGR03621 family F420-dependent LLM class oxidoreductase</fullName>
    </submittedName>
</protein>
<dbReference type="PANTHER" id="PTHR42847:SF4">
    <property type="entry name" value="ALKANESULFONATE MONOOXYGENASE-RELATED"/>
    <property type="match status" value="1"/>
</dbReference>
<dbReference type="PANTHER" id="PTHR42847">
    <property type="entry name" value="ALKANESULFONATE MONOOXYGENASE"/>
    <property type="match status" value="1"/>
</dbReference>
<evidence type="ECO:0000256" key="5">
    <source>
        <dbReference type="SAM" id="MobiDB-lite"/>
    </source>
</evidence>
<evidence type="ECO:0000259" key="6">
    <source>
        <dbReference type="Pfam" id="PF00296"/>
    </source>
</evidence>
<dbReference type="InterPro" id="IPR019923">
    <property type="entry name" value="Lucif-like_OxRdtase_MSMEG_2516"/>
</dbReference>
<evidence type="ECO:0000313" key="7">
    <source>
        <dbReference type="EMBL" id="MFD2414884.1"/>
    </source>
</evidence>
<dbReference type="InterPro" id="IPR011251">
    <property type="entry name" value="Luciferase-like_dom"/>
</dbReference>
<sequence length="329" mass="35086">MSSTELAPSSSSPISDRPRPFRFGVMAGAKDTAGWTELVQGAERLGYSTVFLSDHLDLSGSHVSTMSPLPATAATAMLTERLHVGTAVLNQDLRHPVVVAQEAATIQQLSGGRLELGIGAGWAKTEYDWAGIPFDDSATRVRRLAEYAQVVRAVLHSSTSVDFDGEFFHLDKMPGSASATVPPPPLMLGGKGSSVLGIAARFADIVNLNMVGSHDACYEDVDAKLNDLGARHARTRELELAMMVGSVIVSSGDRRSAAQQRIESLATLHSTGLRDPDQALLSPSVLVGSEAQIADDLLARRSRWGISYFIVRHEDMTALAPVIDQIAGV</sequence>
<gene>
    <name evidence="7" type="ORF">ACFSXZ_00900</name>
</gene>
<evidence type="ECO:0000256" key="2">
    <source>
        <dbReference type="ARBA" id="ARBA00022643"/>
    </source>
</evidence>
<accession>A0ABW5FKZ8</accession>
<proteinExistence type="predicted"/>
<feature type="domain" description="Luciferase-like" evidence="6">
    <location>
        <begin position="32"/>
        <end position="268"/>
    </location>
</feature>
<reference evidence="8" key="1">
    <citation type="journal article" date="2019" name="Int. J. Syst. Evol. Microbiol.">
        <title>The Global Catalogue of Microorganisms (GCM) 10K type strain sequencing project: providing services to taxonomists for standard genome sequencing and annotation.</title>
        <authorList>
            <consortium name="The Broad Institute Genomics Platform"/>
            <consortium name="The Broad Institute Genome Sequencing Center for Infectious Disease"/>
            <person name="Wu L."/>
            <person name="Ma J."/>
        </authorList>
    </citation>
    <scope>NUCLEOTIDE SEQUENCE [LARGE SCALE GENOMIC DNA]</scope>
    <source>
        <strain evidence="8">CGMCC 4.7645</strain>
    </source>
</reference>
<evidence type="ECO:0000256" key="4">
    <source>
        <dbReference type="ARBA" id="ARBA00023033"/>
    </source>
</evidence>
<keyword evidence="8" id="KW-1185">Reference proteome</keyword>
<feature type="compositionally biased region" description="Low complexity" evidence="5">
    <location>
        <begin position="1"/>
        <end position="15"/>
    </location>
</feature>
<dbReference type="Gene3D" id="3.20.20.30">
    <property type="entry name" value="Luciferase-like domain"/>
    <property type="match status" value="1"/>
</dbReference>
<dbReference type="InterPro" id="IPR036661">
    <property type="entry name" value="Luciferase-like_sf"/>
</dbReference>
<evidence type="ECO:0000313" key="8">
    <source>
        <dbReference type="Proteomes" id="UP001597417"/>
    </source>
</evidence>
<keyword evidence="4" id="KW-0503">Monooxygenase</keyword>
<name>A0ABW5FKZ8_9PSEU</name>
<organism evidence="7 8">
    <name type="scientific">Amycolatopsis pigmentata</name>
    <dbReference type="NCBI Taxonomy" id="450801"/>
    <lineage>
        <taxon>Bacteria</taxon>
        <taxon>Bacillati</taxon>
        <taxon>Actinomycetota</taxon>
        <taxon>Actinomycetes</taxon>
        <taxon>Pseudonocardiales</taxon>
        <taxon>Pseudonocardiaceae</taxon>
        <taxon>Amycolatopsis</taxon>
    </lineage>
</organism>
<keyword evidence="3" id="KW-0560">Oxidoreductase</keyword>
<dbReference type="SUPFAM" id="SSF51679">
    <property type="entry name" value="Bacterial luciferase-like"/>
    <property type="match status" value="1"/>
</dbReference>